<keyword evidence="12 15" id="KW-0472">Membrane</keyword>
<dbReference type="GO" id="GO:0005886">
    <property type="term" value="C:plasma membrane"/>
    <property type="evidence" value="ECO:0007669"/>
    <property type="project" value="UniProtKB-SubCell"/>
</dbReference>
<evidence type="ECO:0000256" key="3">
    <source>
        <dbReference type="ARBA" id="ARBA00005745"/>
    </source>
</evidence>
<sequence>MPVYEYEALLENGKKSKGVVDAESETAVRVRLRGEGKYPVSIRLTKARIDQADGGGLGRLHLFERVKPVEIHLFTRQLATLIGAGIPLDAALGSIVEQCENPALKRVTVQLKESVSEGEPLSRAMQRFNRLFPNMYINMVRAGEASGGLDRVLSRLADFSEKQEALKARLRAALIYPLFMAVIGAGILFILITYIVPNITRVFDEMGQVLPLPTVVLIGLSSMLRDYWWLLVVALLGTFFAGKMLVRRKTGKSIWDMVKLRVPVFGPVVRKAVVARFSSTMESLLGSGVEIIQSLEIVKRIIDNTHVSATIDRAIEDINRGKSMATALSGSAWFPPMFVQMVAVGESSGQLEEMLGKVAEASERDVESAVLGMTSLIEPVMIVSMGVAVGFIVLSILLPIFEMNQMIG</sequence>
<dbReference type="AlphaFoldDB" id="A0A1M5XFH3"/>
<evidence type="ECO:0000256" key="8">
    <source>
        <dbReference type="ARBA" id="ARBA00022723"/>
    </source>
</evidence>
<comment type="subcellular location">
    <subcellularLocation>
        <location evidence="2">Cell inner membrane</location>
        <topology evidence="2">Multi-pass membrane protein</topology>
    </subcellularLocation>
    <subcellularLocation>
        <location evidence="14">Cell membrane</location>
        <topology evidence="14">Multi-pass membrane protein</topology>
    </subcellularLocation>
</comment>
<feature type="transmembrane region" description="Helical" evidence="15">
    <location>
        <begin position="227"/>
        <end position="246"/>
    </location>
</feature>
<dbReference type="Pfam" id="PF00482">
    <property type="entry name" value="T2SSF"/>
    <property type="match status" value="2"/>
</dbReference>
<dbReference type="PROSITE" id="PS00874">
    <property type="entry name" value="T2SP_F"/>
    <property type="match status" value="1"/>
</dbReference>
<evidence type="ECO:0000256" key="7">
    <source>
        <dbReference type="ARBA" id="ARBA00022692"/>
    </source>
</evidence>
<evidence type="ECO:0000313" key="17">
    <source>
        <dbReference type="EMBL" id="SHH98264.1"/>
    </source>
</evidence>
<dbReference type="GO" id="GO:0046872">
    <property type="term" value="F:metal ion binding"/>
    <property type="evidence" value="ECO:0007669"/>
    <property type="project" value="UniProtKB-KW"/>
</dbReference>
<protein>
    <recommendedName>
        <fullName evidence="13">General secretion pathway protein F</fullName>
    </recommendedName>
</protein>
<feature type="domain" description="Type II secretion system protein GspF" evidence="16">
    <location>
        <begin position="74"/>
        <end position="197"/>
    </location>
</feature>
<evidence type="ECO:0000256" key="9">
    <source>
        <dbReference type="ARBA" id="ARBA00022837"/>
    </source>
</evidence>
<evidence type="ECO:0000256" key="11">
    <source>
        <dbReference type="ARBA" id="ARBA00022989"/>
    </source>
</evidence>
<evidence type="ECO:0000259" key="16">
    <source>
        <dbReference type="Pfam" id="PF00482"/>
    </source>
</evidence>
<comment type="function">
    <text evidence="1">Component of the type II secretion system inner membrane complex required for the energy-dependent secretion of extracellular factors such as proteases and toxins from the periplasm.</text>
</comment>
<keyword evidence="10" id="KW-0653">Protein transport</keyword>
<proteinExistence type="inferred from homology"/>
<evidence type="ECO:0000256" key="5">
    <source>
        <dbReference type="ARBA" id="ARBA00022475"/>
    </source>
</evidence>
<evidence type="ECO:0000256" key="4">
    <source>
        <dbReference type="ARBA" id="ARBA00022448"/>
    </source>
</evidence>
<dbReference type="PRINTS" id="PR00812">
    <property type="entry name" value="BCTERIALGSPF"/>
</dbReference>
<comment type="similarity">
    <text evidence="3 14">Belongs to the GSP F family.</text>
</comment>
<keyword evidence="9" id="KW-0106">Calcium</keyword>
<evidence type="ECO:0000313" key="18">
    <source>
        <dbReference type="Proteomes" id="UP000184139"/>
    </source>
</evidence>
<evidence type="ECO:0000256" key="2">
    <source>
        <dbReference type="ARBA" id="ARBA00004429"/>
    </source>
</evidence>
<keyword evidence="18" id="KW-1185">Reference proteome</keyword>
<evidence type="ECO:0000256" key="1">
    <source>
        <dbReference type="ARBA" id="ARBA00002684"/>
    </source>
</evidence>
<keyword evidence="6" id="KW-0997">Cell inner membrane</keyword>
<keyword evidence="11 15" id="KW-1133">Transmembrane helix</keyword>
<evidence type="ECO:0000256" key="6">
    <source>
        <dbReference type="ARBA" id="ARBA00022519"/>
    </source>
</evidence>
<dbReference type="FunFam" id="1.20.81.30:FF:000001">
    <property type="entry name" value="Type II secretion system protein F"/>
    <property type="match status" value="2"/>
</dbReference>
<dbReference type="PANTHER" id="PTHR30012:SF0">
    <property type="entry name" value="TYPE II SECRETION SYSTEM PROTEIN F-RELATED"/>
    <property type="match status" value="1"/>
</dbReference>
<accession>A0A1M5XFH3</accession>
<feature type="transmembrane region" description="Helical" evidence="15">
    <location>
        <begin position="380"/>
        <end position="401"/>
    </location>
</feature>
<dbReference type="InterPro" id="IPR042094">
    <property type="entry name" value="T2SS_GspF_sf"/>
</dbReference>
<keyword evidence="7 14" id="KW-0812">Transmembrane</keyword>
<dbReference type="InterPro" id="IPR001992">
    <property type="entry name" value="T2SS_GspF/T4SS_PilC_CS"/>
</dbReference>
<feature type="transmembrane region" description="Helical" evidence="15">
    <location>
        <begin position="173"/>
        <end position="196"/>
    </location>
</feature>
<dbReference type="InterPro" id="IPR011850">
    <property type="entry name" value="T2SS_GspF"/>
</dbReference>
<dbReference type="Gene3D" id="1.20.81.30">
    <property type="entry name" value="Type II secretion system (T2SS), domain F"/>
    <property type="match status" value="2"/>
</dbReference>
<organism evidence="17 18">
    <name type="scientific">Desulfofustis glycolicus DSM 9705</name>
    <dbReference type="NCBI Taxonomy" id="1121409"/>
    <lineage>
        <taxon>Bacteria</taxon>
        <taxon>Pseudomonadati</taxon>
        <taxon>Thermodesulfobacteriota</taxon>
        <taxon>Desulfobulbia</taxon>
        <taxon>Desulfobulbales</taxon>
        <taxon>Desulfocapsaceae</taxon>
        <taxon>Desulfofustis</taxon>
    </lineage>
</organism>
<reference evidence="17 18" key="1">
    <citation type="submission" date="2016-11" db="EMBL/GenBank/DDBJ databases">
        <authorList>
            <person name="Jaros S."/>
            <person name="Januszkiewicz K."/>
            <person name="Wedrychowicz H."/>
        </authorList>
    </citation>
    <scope>NUCLEOTIDE SEQUENCE [LARGE SCALE GENOMIC DNA]</scope>
    <source>
        <strain evidence="17 18">DSM 9705</strain>
    </source>
</reference>
<evidence type="ECO:0000256" key="14">
    <source>
        <dbReference type="RuleBase" id="RU003923"/>
    </source>
</evidence>
<name>A0A1M5XFH3_9BACT</name>
<evidence type="ECO:0000256" key="12">
    <source>
        <dbReference type="ARBA" id="ARBA00023136"/>
    </source>
</evidence>
<dbReference type="RefSeq" id="WP_073377418.1">
    <property type="nucleotide sequence ID" value="NZ_FQXS01000019.1"/>
</dbReference>
<gene>
    <name evidence="17" type="ORF">SAMN02745124_03023</name>
</gene>
<dbReference type="InterPro" id="IPR003004">
    <property type="entry name" value="GspF/PilC"/>
</dbReference>
<dbReference type="PANTHER" id="PTHR30012">
    <property type="entry name" value="GENERAL SECRETION PATHWAY PROTEIN"/>
    <property type="match status" value="1"/>
</dbReference>
<dbReference type="GO" id="GO:0015628">
    <property type="term" value="P:protein secretion by the type II secretion system"/>
    <property type="evidence" value="ECO:0007669"/>
    <property type="project" value="InterPro"/>
</dbReference>
<keyword evidence="5" id="KW-1003">Cell membrane</keyword>
<keyword evidence="8" id="KW-0479">Metal-binding</keyword>
<dbReference type="Proteomes" id="UP000184139">
    <property type="component" value="Unassembled WGS sequence"/>
</dbReference>
<feature type="domain" description="Type II secretion system protein GspF" evidence="16">
    <location>
        <begin position="277"/>
        <end position="399"/>
    </location>
</feature>
<dbReference type="EMBL" id="FQXS01000019">
    <property type="protein sequence ID" value="SHH98264.1"/>
    <property type="molecule type" value="Genomic_DNA"/>
</dbReference>
<dbReference type="OrthoDB" id="9805682at2"/>
<dbReference type="GO" id="GO:0015627">
    <property type="term" value="C:type II protein secretion system complex"/>
    <property type="evidence" value="ECO:0007669"/>
    <property type="project" value="InterPro"/>
</dbReference>
<dbReference type="STRING" id="1121409.SAMN02745124_03023"/>
<dbReference type="NCBIfam" id="TIGR02120">
    <property type="entry name" value="GspF"/>
    <property type="match status" value="1"/>
</dbReference>
<dbReference type="InterPro" id="IPR018076">
    <property type="entry name" value="T2SS_GspF_dom"/>
</dbReference>
<evidence type="ECO:0000256" key="15">
    <source>
        <dbReference type="SAM" id="Phobius"/>
    </source>
</evidence>
<keyword evidence="4 14" id="KW-0813">Transport</keyword>
<evidence type="ECO:0000256" key="13">
    <source>
        <dbReference type="ARBA" id="ARBA00030750"/>
    </source>
</evidence>
<evidence type="ECO:0000256" key="10">
    <source>
        <dbReference type="ARBA" id="ARBA00022927"/>
    </source>
</evidence>